<gene>
    <name evidence="2" type="ORF">GYMLUDRAFT_252728</name>
</gene>
<evidence type="ECO:0000313" key="3">
    <source>
        <dbReference type="Proteomes" id="UP000053593"/>
    </source>
</evidence>
<reference evidence="2 3" key="1">
    <citation type="submission" date="2014-04" db="EMBL/GenBank/DDBJ databases">
        <title>Evolutionary Origins and Diversification of the Mycorrhizal Mutualists.</title>
        <authorList>
            <consortium name="DOE Joint Genome Institute"/>
            <consortium name="Mycorrhizal Genomics Consortium"/>
            <person name="Kohler A."/>
            <person name="Kuo A."/>
            <person name="Nagy L.G."/>
            <person name="Floudas D."/>
            <person name="Copeland A."/>
            <person name="Barry K.W."/>
            <person name="Cichocki N."/>
            <person name="Veneault-Fourrey C."/>
            <person name="LaButti K."/>
            <person name="Lindquist E.A."/>
            <person name="Lipzen A."/>
            <person name="Lundell T."/>
            <person name="Morin E."/>
            <person name="Murat C."/>
            <person name="Riley R."/>
            <person name="Ohm R."/>
            <person name="Sun H."/>
            <person name="Tunlid A."/>
            <person name="Henrissat B."/>
            <person name="Grigoriev I.V."/>
            <person name="Hibbett D.S."/>
            <person name="Martin F."/>
        </authorList>
    </citation>
    <scope>NUCLEOTIDE SEQUENCE [LARGE SCALE GENOMIC DNA]</scope>
    <source>
        <strain evidence="2 3">FD-317 M1</strain>
    </source>
</reference>
<sequence>MPGGWNGEDDFEVGSGKEPVGRGGVRGLTTLLLCSFTPSPSIERREAGTDKGREDDLNERVAESDSISRALDQSLKRLFFAKGWNDNHEVSAAPNGNIVVVTTRTSTHPPPPLHSTPSSPKADF</sequence>
<protein>
    <submittedName>
        <fullName evidence="2">Uncharacterized protein</fullName>
    </submittedName>
</protein>
<feature type="region of interest" description="Disordered" evidence="1">
    <location>
        <begin position="102"/>
        <end position="124"/>
    </location>
</feature>
<feature type="compositionally biased region" description="Basic and acidic residues" evidence="1">
    <location>
        <begin position="42"/>
        <end position="63"/>
    </location>
</feature>
<feature type="region of interest" description="Disordered" evidence="1">
    <location>
        <begin position="1"/>
        <end position="24"/>
    </location>
</feature>
<keyword evidence="3" id="KW-1185">Reference proteome</keyword>
<feature type="compositionally biased region" description="Low complexity" evidence="1">
    <location>
        <begin position="115"/>
        <end position="124"/>
    </location>
</feature>
<dbReference type="HOGENOM" id="CLU_2004181_0_0_1"/>
<feature type="region of interest" description="Disordered" evidence="1">
    <location>
        <begin position="39"/>
        <end position="65"/>
    </location>
</feature>
<dbReference type="AlphaFoldDB" id="A0A0D0B954"/>
<accession>A0A0D0B954</accession>
<evidence type="ECO:0000313" key="2">
    <source>
        <dbReference type="EMBL" id="KIK50736.1"/>
    </source>
</evidence>
<name>A0A0D0B954_9AGAR</name>
<organism evidence="2 3">
    <name type="scientific">Collybiopsis luxurians FD-317 M1</name>
    <dbReference type="NCBI Taxonomy" id="944289"/>
    <lineage>
        <taxon>Eukaryota</taxon>
        <taxon>Fungi</taxon>
        <taxon>Dikarya</taxon>
        <taxon>Basidiomycota</taxon>
        <taxon>Agaricomycotina</taxon>
        <taxon>Agaricomycetes</taxon>
        <taxon>Agaricomycetidae</taxon>
        <taxon>Agaricales</taxon>
        <taxon>Marasmiineae</taxon>
        <taxon>Omphalotaceae</taxon>
        <taxon>Collybiopsis</taxon>
        <taxon>Collybiopsis luxurians</taxon>
    </lineage>
</organism>
<dbReference type="EMBL" id="KN834887">
    <property type="protein sequence ID" value="KIK50736.1"/>
    <property type="molecule type" value="Genomic_DNA"/>
</dbReference>
<proteinExistence type="predicted"/>
<dbReference type="Proteomes" id="UP000053593">
    <property type="component" value="Unassembled WGS sequence"/>
</dbReference>
<evidence type="ECO:0000256" key="1">
    <source>
        <dbReference type="SAM" id="MobiDB-lite"/>
    </source>
</evidence>